<organism evidence="1 2">
    <name type="scientific">Nostoc flagelliforme FACHB-838</name>
    <dbReference type="NCBI Taxonomy" id="2692904"/>
    <lineage>
        <taxon>Bacteria</taxon>
        <taxon>Bacillati</taxon>
        <taxon>Cyanobacteriota</taxon>
        <taxon>Cyanophyceae</taxon>
        <taxon>Nostocales</taxon>
        <taxon>Nostocaceae</taxon>
        <taxon>Nostoc</taxon>
    </lineage>
</organism>
<dbReference type="EMBL" id="JACJSI010000078">
    <property type="protein sequence ID" value="MBD2533027.1"/>
    <property type="molecule type" value="Genomic_DNA"/>
</dbReference>
<gene>
    <name evidence="1" type="ORF">H6G97_27020</name>
</gene>
<evidence type="ECO:0000313" key="2">
    <source>
        <dbReference type="Proteomes" id="UP000623440"/>
    </source>
</evidence>
<evidence type="ECO:0008006" key="3">
    <source>
        <dbReference type="Google" id="ProtNLM"/>
    </source>
</evidence>
<name>A0ABR8DU99_9NOSO</name>
<comment type="caution">
    <text evidence="1">The sequence shown here is derived from an EMBL/GenBank/DDBJ whole genome shotgun (WGS) entry which is preliminary data.</text>
</comment>
<sequence>MHPIELKKKWQLTYDELALVLGYQGDYTVRSWNMNGRHKRNPQNVVYVACRLLDEKWSAEGIGLWTKRRSSRV</sequence>
<reference evidence="1 2" key="1">
    <citation type="journal article" date="2020" name="ISME J.">
        <title>Comparative genomics reveals insights into cyanobacterial evolution and habitat adaptation.</title>
        <authorList>
            <person name="Chen M.Y."/>
            <person name="Teng W.K."/>
            <person name="Zhao L."/>
            <person name="Hu C.X."/>
            <person name="Zhou Y.K."/>
            <person name="Han B.P."/>
            <person name="Song L.R."/>
            <person name="Shu W.S."/>
        </authorList>
    </citation>
    <scope>NUCLEOTIDE SEQUENCE [LARGE SCALE GENOMIC DNA]</scope>
    <source>
        <strain evidence="1 2">FACHB-838</strain>
    </source>
</reference>
<protein>
    <recommendedName>
        <fullName evidence="3">XRE family transcriptional regulator</fullName>
    </recommendedName>
</protein>
<dbReference type="Proteomes" id="UP000623440">
    <property type="component" value="Unassembled WGS sequence"/>
</dbReference>
<dbReference type="RefSeq" id="WP_190943619.1">
    <property type="nucleotide sequence ID" value="NZ_JACJSI010000078.1"/>
</dbReference>
<proteinExistence type="predicted"/>
<evidence type="ECO:0000313" key="1">
    <source>
        <dbReference type="EMBL" id="MBD2533027.1"/>
    </source>
</evidence>
<keyword evidence="2" id="KW-1185">Reference proteome</keyword>
<accession>A0ABR8DU99</accession>